<feature type="domain" description="Peptidase M28" evidence="19">
    <location>
        <begin position="377"/>
        <end position="582"/>
    </location>
</feature>
<dbReference type="Proteomes" id="UP000735302">
    <property type="component" value="Unassembled WGS sequence"/>
</dbReference>
<evidence type="ECO:0000259" key="19">
    <source>
        <dbReference type="Pfam" id="PF04389"/>
    </source>
</evidence>
<gene>
    <name evidence="20" type="ORF">PoB_000704100</name>
</gene>
<dbReference type="SUPFAM" id="SSF53187">
    <property type="entry name" value="Zn-dependent exopeptidases"/>
    <property type="match status" value="1"/>
</dbReference>
<feature type="domain" description="PA" evidence="17">
    <location>
        <begin position="184"/>
        <end position="266"/>
    </location>
</feature>
<evidence type="ECO:0000256" key="13">
    <source>
        <dbReference type="ARBA" id="ARBA00059290"/>
    </source>
</evidence>
<dbReference type="Pfam" id="PF04253">
    <property type="entry name" value="TFR_dimer"/>
    <property type="match status" value="1"/>
</dbReference>
<evidence type="ECO:0000256" key="14">
    <source>
        <dbReference type="ARBA" id="ARBA00068168"/>
    </source>
</evidence>
<evidence type="ECO:0000313" key="20">
    <source>
        <dbReference type="EMBL" id="GFN80535.1"/>
    </source>
</evidence>
<keyword evidence="21" id="KW-1185">Reference proteome</keyword>
<keyword evidence="12" id="KW-0325">Glycoprotein</keyword>
<keyword evidence="5" id="KW-0645">Protease</keyword>
<keyword evidence="16" id="KW-1133">Transmembrane helix</keyword>
<evidence type="ECO:0000256" key="7">
    <source>
        <dbReference type="ARBA" id="ARBA00022801"/>
    </source>
</evidence>
<dbReference type="InterPro" id="IPR007484">
    <property type="entry name" value="Peptidase_M28"/>
</dbReference>
<evidence type="ECO:0000256" key="11">
    <source>
        <dbReference type="ARBA" id="ARBA00023157"/>
    </source>
</evidence>
<dbReference type="Pfam" id="PF02225">
    <property type="entry name" value="PA"/>
    <property type="match status" value="1"/>
</dbReference>
<reference evidence="20 21" key="1">
    <citation type="journal article" date="2021" name="Elife">
        <title>Chloroplast acquisition without the gene transfer in kleptoplastic sea slugs, Plakobranchus ocellatus.</title>
        <authorList>
            <person name="Maeda T."/>
            <person name="Takahashi S."/>
            <person name="Yoshida T."/>
            <person name="Shimamura S."/>
            <person name="Takaki Y."/>
            <person name="Nagai Y."/>
            <person name="Toyoda A."/>
            <person name="Suzuki Y."/>
            <person name="Arimoto A."/>
            <person name="Ishii H."/>
            <person name="Satoh N."/>
            <person name="Nishiyama T."/>
            <person name="Hasebe M."/>
            <person name="Maruyama T."/>
            <person name="Minagawa J."/>
            <person name="Obokata J."/>
            <person name="Shigenobu S."/>
        </authorList>
    </citation>
    <scope>NUCLEOTIDE SEQUENCE [LARGE SCALE GENOMIC DNA]</scope>
</reference>
<evidence type="ECO:0000256" key="8">
    <source>
        <dbReference type="ARBA" id="ARBA00022833"/>
    </source>
</evidence>
<evidence type="ECO:0000256" key="4">
    <source>
        <dbReference type="ARBA" id="ARBA00022438"/>
    </source>
</evidence>
<keyword evidence="20" id="KW-0121">Carboxypeptidase</keyword>
<keyword evidence="8" id="KW-0862">Zinc</keyword>
<keyword evidence="11" id="KW-1015">Disulfide bond</keyword>
<dbReference type="GO" id="GO:0008237">
    <property type="term" value="F:metallopeptidase activity"/>
    <property type="evidence" value="ECO:0007669"/>
    <property type="project" value="UniProtKB-KW"/>
</dbReference>
<proteinExistence type="inferred from homology"/>
<accession>A0AAV3YBH8</accession>
<evidence type="ECO:0000256" key="3">
    <source>
        <dbReference type="ARBA" id="ARBA00005634"/>
    </source>
</evidence>
<comment type="cofactor">
    <cofactor evidence="1">
        <name>Zn(2+)</name>
        <dbReference type="ChEBI" id="CHEBI:29105"/>
    </cofactor>
</comment>
<dbReference type="GO" id="GO:0004177">
    <property type="term" value="F:aminopeptidase activity"/>
    <property type="evidence" value="ECO:0007669"/>
    <property type="project" value="UniProtKB-KW"/>
</dbReference>
<dbReference type="SUPFAM" id="SSF47672">
    <property type="entry name" value="Transferrin receptor-like dimerisation domain"/>
    <property type="match status" value="1"/>
</dbReference>
<dbReference type="Gene3D" id="1.20.930.40">
    <property type="entry name" value="Transferrin receptor-like, dimerisation domain"/>
    <property type="match status" value="1"/>
</dbReference>
<dbReference type="SUPFAM" id="SSF52025">
    <property type="entry name" value="PA domain"/>
    <property type="match status" value="1"/>
</dbReference>
<feature type="transmembrane region" description="Helical" evidence="16">
    <location>
        <begin position="27"/>
        <end position="48"/>
    </location>
</feature>
<keyword evidence="16" id="KW-0812">Transmembrane</keyword>
<evidence type="ECO:0000313" key="21">
    <source>
        <dbReference type="Proteomes" id="UP000735302"/>
    </source>
</evidence>
<keyword evidence="6" id="KW-0479">Metal-binding</keyword>
<evidence type="ECO:0000259" key="17">
    <source>
        <dbReference type="Pfam" id="PF02225"/>
    </source>
</evidence>
<comment type="function">
    <text evidence="13">Aminopeptidase with broad substrate specificity. Has lower activity with substrates that have Asp or Glu in the P2' position, or Pro in the P3' position. Lacks activity with substrates that have both Pro in the P3' position and Asp or Glu in the P2' position. Lacks carboxypeptidase activity. Lacks dipeptidyl-peptidase IV type activity.</text>
</comment>
<name>A0AAV3YBH8_9GAST</name>
<dbReference type="InterPro" id="IPR039373">
    <property type="entry name" value="Peptidase_M28B"/>
</dbReference>
<keyword evidence="9" id="KW-0106">Calcium</keyword>
<protein>
    <recommendedName>
        <fullName evidence="14">Aminopeptidase NAALADL1</fullName>
    </recommendedName>
    <alternativeName>
        <fullName evidence="15">N-acetylated-alpha-linked acidic dipeptidase-like protein</fullName>
    </alternativeName>
</protein>
<dbReference type="GO" id="GO:0006508">
    <property type="term" value="P:proteolysis"/>
    <property type="evidence" value="ECO:0007669"/>
    <property type="project" value="UniProtKB-KW"/>
</dbReference>
<dbReference type="PANTHER" id="PTHR10404:SF46">
    <property type="entry name" value="VACUOLAR PROTEIN SORTING-ASSOCIATED PROTEIN 70"/>
    <property type="match status" value="1"/>
</dbReference>
<organism evidence="20 21">
    <name type="scientific">Plakobranchus ocellatus</name>
    <dbReference type="NCBI Taxonomy" id="259542"/>
    <lineage>
        <taxon>Eukaryota</taxon>
        <taxon>Metazoa</taxon>
        <taxon>Spiralia</taxon>
        <taxon>Lophotrochozoa</taxon>
        <taxon>Mollusca</taxon>
        <taxon>Gastropoda</taxon>
        <taxon>Heterobranchia</taxon>
        <taxon>Euthyneura</taxon>
        <taxon>Panpulmonata</taxon>
        <taxon>Sacoglossa</taxon>
        <taxon>Placobranchoidea</taxon>
        <taxon>Plakobranchidae</taxon>
        <taxon>Plakobranchus</taxon>
    </lineage>
</organism>
<dbReference type="FunFam" id="1.20.930.40:FF:000001">
    <property type="entry name" value="N-acetylated-alpha-linked acidic dipeptidase 2"/>
    <property type="match status" value="1"/>
</dbReference>
<dbReference type="EMBL" id="BLXT01000825">
    <property type="protein sequence ID" value="GFN80535.1"/>
    <property type="molecule type" value="Genomic_DNA"/>
</dbReference>
<evidence type="ECO:0000256" key="2">
    <source>
        <dbReference type="ARBA" id="ARBA00004221"/>
    </source>
</evidence>
<comment type="caution">
    <text evidence="20">The sequence shown here is derived from an EMBL/GenBank/DDBJ whole genome shotgun (WGS) entry which is preliminary data.</text>
</comment>
<dbReference type="PANTHER" id="PTHR10404">
    <property type="entry name" value="N-ACETYLATED-ALPHA-LINKED ACIDIC DIPEPTIDASE"/>
    <property type="match status" value="1"/>
</dbReference>
<evidence type="ECO:0000256" key="15">
    <source>
        <dbReference type="ARBA" id="ARBA00081462"/>
    </source>
</evidence>
<evidence type="ECO:0000256" key="5">
    <source>
        <dbReference type="ARBA" id="ARBA00022670"/>
    </source>
</evidence>
<dbReference type="InterPro" id="IPR046450">
    <property type="entry name" value="PA_dom_sf"/>
</dbReference>
<dbReference type="Gene3D" id="3.40.630.10">
    <property type="entry name" value="Zn peptidases"/>
    <property type="match status" value="1"/>
</dbReference>
<comment type="similarity">
    <text evidence="3">Belongs to the peptidase M28 family. M28B subfamily.</text>
</comment>
<dbReference type="GO" id="GO:0016324">
    <property type="term" value="C:apical plasma membrane"/>
    <property type="evidence" value="ECO:0007669"/>
    <property type="project" value="UniProtKB-SubCell"/>
</dbReference>
<keyword evidence="10" id="KW-0482">Metalloprotease</keyword>
<dbReference type="InterPro" id="IPR036757">
    <property type="entry name" value="TFR-like_dimer_dom_sf"/>
</dbReference>
<keyword evidence="7" id="KW-0378">Hydrolase</keyword>
<evidence type="ECO:0000256" key="10">
    <source>
        <dbReference type="ARBA" id="ARBA00023049"/>
    </source>
</evidence>
<dbReference type="Gene3D" id="3.50.30.30">
    <property type="match status" value="1"/>
</dbReference>
<keyword evidence="4" id="KW-0031">Aminopeptidase</keyword>
<evidence type="ECO:0000256" key="16">
    <source>
        <dbReference type="SAM" id="Phobius"/>
    </source>
</evidence>
<evidence type="ECO:0000256" key="6">
    <source>
        <dbReference type="ARBA" id="ARBA00022723"/>
    </source>
</evidence>
<keyword evidence="16" id="KW-0472">Membrane</keyword>
<dbReference type="Pfam" id="PF04389">
    <property type="entry name" value="Peptidase_M28"/>
    <property type="match status" value="1"/>
</dbReference>
<dbReference type="InterPro" id="IPR007365">
    <property type="entry name" value="TFR-like_dimer_dom"/>
</dbReference>
<comment type="subcellular location">
    <subcellularLocation>
        <location evidence="2">Apical cell membrane</location>
    </subcellularLocation>
</comment>
<dbReference type="FunFam" id="3.40.630.10:FF:000101">
    <property type="entry name" value="N-acetylated alpha-linked acidic dipeptidase like 1"/>
    <property type="match status" value="1"/>
</dbReference>
<dbReference type="GO" id="GO:0004180">
    <property type="term" value="F:carboxypeptidase activity"/>
    <property type="evidence" value="ECO:0007669"/>
    <property type="project" value="UniProtKB-KW"/>
</dbReference>
<evidence type="ECO:0000259" key="18">
    <source>
        <dbReference type="Pfam" id="PF04253"/>
    </source>
</evidence>
<feature type="domain" description="Transferrin receptor-like dimerisation" evidence="18">
    <location>
        <begin position="651"/>
        <end position="767"/>
    </location>
</feature>
<dbReference type="InterPro" id="IPR003137">
    <property type="entry name" value="PA_domain"/>
</dbReference>
<evidence type="ECO:0000256" key="1">
    <source>
        <dbReference type="ARBA" id="ARBA00001947"/>
    </source>
</evidence>
<sequence length="772" mass="86275">MMRGFDSIESMNADSVLVKRHRGNKRFVVAALVIGGLFFLVGILIGYFSHTHKKYPTLKPAPRRLTPIDLIFKNIKEDAIRSSLRQYISESAAAGTAGTEDFSQKILERWKASGLDQVYKSSHSALLTLPNQTHPNKVELIKPLSGETVFAAHLQEPPLRPEDSNHSGDTLSLNSLSPAGEITADAVYANYGRLEDFEYLKKNLSLDLSGKIVILRLGSIDAGNKVRNAQQFGASAVILYPDPAEYNPSYRSQVDPDNLERPTIPTEQSNIRDRSNLVSQTYPNSMWMPSTGIIKESVRLTSWEEKNSQIPCISLSYDDASYILRNLSGSVSPDVWHGALPIEYRIGPGFLPYDNNTSDVQVRVTVTNYEDTRPLYNVIGVITGSAEPDRYVILGNHHDTISHGVVGAHAGSAVLDQLVFTFGQLLKHGYRPLRTLLFCSWDGGEQGYLGSISWLQENVEVLGQRAVTYIDISVVADGNFTLKTVTSPLLQSTLFSAAKRVPSPDENYQMLYNLWADRPILHLQSENLPEKPKVSYCSGGDSDFSAFYHQIGVPIVDVKATFDHEELTTEIYPLHHTAYDTLYAFERFRDPGYKFTKALAQMWGILTLDLINATTLPMRVSRYSEVLEELVNDLVNRHKAEWSKHNVRTGDLLSAIKRFSGATSKFETRLASEDNLHRSPLKQRIYNDQMMRVERAFIHTAGLTDRRSLKHVLFGPTITNEASGVSFPGIDDALHKLNQGVTAAWDQLEKEIRSVTISILAATKSLEESLRL</sequence>
<dbReference type="AlphaFoldDB" id="A0AAV3YBH8"/>
<evidence type="ECO:0000256" key="12">
    <source>
        <dbReference type="ARBA" id="ARBA00023180"/>
    </source>
</evidence>
<evidence type="ECO:0000256" key="9">
    <source>
        <dbReference type="ARBA" id="ARBA00022837"/>
    </source>
</evidence>
<dbReference type="GO" id="GO:0046872">
    <property type="term" value="F:metal ion binding"/>
    <property type="evidence" value="ECO:0007669"/>
    <property type="project" value="UniProtKB-KW"/>
</dbReference>